<organism evidence="4 5">
    <name type="scientific">Oceanobacillus oncorhynchi</name>
    <dbReference type="NCBI Taxonomy" id="545501"/>
    <lineage>
        <taxon>Bacteria</taxon>
        <taxon>Bacillati</taxon>
        <taxon>Bacillota</taxon>
        <taxon>Bacilli</taxon>
        <taxon>Bacillales</taxon>
        <taxon>Bacillaceae</taxon>
        <taxon>Oceanobacillus</taxon>
    </lineage>
</organism>
<evidence type="ECO:0000313" key="4">
    <source>
        <dbReference type="EMBL" id="CEI84209.1"/>
    </source>
</evidence>
<keyword evidence="2 4" id="KW-0808">Transferase</keyword>
<evidence type="ECO:0000256" key="2">
    <source>
        <dbReference type="ARBA" id="ARBA00022679"/>
    </source>
</evidence>
<dbReference type="RefSeq" id="WP_042534864.1">
    <property type="nucleotide sequence ID" value="NZ_CDGG01000001.1"/>
</dbReference>
<dbReference type="InterPro" id="IPR041698">
    <property type="entry name" value="Methyltransf_25"/>
</dbReference>
<dbReference type="PANTHER" id="PTHR43861:SF1">
    <property type="entry name" value="TRANS-ACONITATE 2-METHYLTRANSFERASE"/>
    <property type="match status" value="1"/>
</dbReference>
<dbReference type="CDD" id="cd02440">
    <property type="entry name" value="AdoMet_MTases"/>
    <property type="match status" value="1"/>
</dbReference>
<protein>
    <submittedName>
        <fullName evidence="4">Ubiquinone biosynthesis O-methyltransferase</fullName>
    </submittedName>
</protein>
<dbReference type="Proteomes" id="UP000040453">
    <property type="component" value="Unassembled WGS sequence"/>
</dbReference>
<proteinExistence type="predicted"/>
<dbReference type="AlphaFoldDB" id="A0A0A1MXC9"/>
<feature type="domain" description="Methyltransferase" evidence="3">
    <location>
        <begin position="40"/>
        <end position="135"/>
    </location>
</feature>
<gene>
    <name evidence="4" type="primary">ubiG</name>
    <name evidence="4" type="ORF">BN997_04152</name>
</gene>
<keyword evidence="1 4" id="KW-0489">Methyltransferase</keyword>
<dbReference type="InterPro" id="IPR029063">
    <property type="entry name" value="SAM-dependent_MTases_sf"/>
</dbReference>
<evidence type="ECO:0000313" key="5">
    <source>
        <dbReference type="Proteomes" id="UP000040453"/>
    </source>
</evidence>
<dbReference type="SUPFAM" id="SSF53335">
    <property type="entry name" value="S-adenosyl-L-methionine-dependent methyltransferases"/>
    <property type="match status" value="1"/>
</dbReference>
<dbReference type="GO" id="GO:0008168">
    <property type="term" value="F:methyltransferase activity"/>
    <property type="evidence" value="ECO:0007669"/>
    <property type="project" value="UniProtKB-KW"/>
</dbReference>
<dbReference type="EMBL" id="CDGG01000001">
    <property type="protein sequence ID" value="CEI84209.1"/>
    <property type="molecule type" value="Genomic_DNA"/>
</dbReference>
<keyword evidence="5" id="KW-1185">Reference proteome</keyword>
<evidence type="ECO:0000256" key="1">
    <source>
        <dbReference type="ARBA" id="ARBA00022603"/>
    </source>
</evidence>
<accession>A0A0A1MXC9</accession>
<dbReference type="GO" id="GO:0032259">
    <property type="term" value="P:methylation"/>
    <property type="evidence" value="ECO:0007669"/>
    <property type="project" value="UniProtKB-KW"/>
</dbReference>
<evidence type="ECO:0000259" key="3">
    <source>
        <dbReference type="Pfam" id="PF13649"/>
    </source>
</evidence>
<dbReference type="Gene3D" id="2.20.25.110">
    <property type="entry name" value="S-adenosyl-L-methionine-dependent methyltransferases"/>
    <property type="match status" value="1"/>
</dbReference>
<dbReference type="PANTHER" id="PTHR43861">
    <property type="entry name" value="TRANS-ACONITATE 2-METHYLTRANSFERASE-RELATED"/>
    <property type="match status" value="1"/>
</dbReference>
<keyword evidence="4" id="KW-0830">Ubiquinone</keyword>
<dbReference type="OrthoDB" id="9811589at2"/>
<sequence>MVYRKMAAVYNRLMDNVPYDDWVVIIQQMIAQTERPVQSIIDLGCGTGVITRKLAAGGYTMTGVDQSGDMLHEAQKDLEPADGISWLEADMTKLDGVEQRYDMAISCCDVINYVTDLQAVEQAFKNVYQLLEPDGIFFFDVHSMHTVEDIYIGQTFSDVMEEAAYIWECIPGEEKGEMYHHVTFFHQEEEDRFIRFQEEHHQRTFPIEVYKNILKNIGFKKIHIYADFSLEADNWDEQSERIFFLAEK</sequence>
<dbReference type="Gene3D" id="3.40.50.150">
    <property type="entry name" value="Vaccinia Virus protein VP39"/>
    <property type="match status" value="1"/>
</dbReference>
<reference evidence="4 5" key="1">
    <citation type="submission" date="2014-11" db="EMBL/GenBank/DDBJ databases">
        <authorList>
            <person name="Urmite Genomes Urmite Genomes"/>
        </authorList>
    </citation>
    <scope>NUCLEOTIDE SEQUENCE [LARGE SCALE GENOMIC DNA]</scope>
    <source>
        <strain evidence="4 5">Oc5</strain>
    </source>
</reference>
<dbReference type="STRING" id="545501.BN997_04152"/>
<name>A0A0A1MXC9_9BACI</name>
<dbReference type="Pfam" id="PF13649">
    <property type="entry name" value="Methyltransf_25"/>
    <property type="match status" value="1"/>
</dbReference>